<dbReference type="Gene3D" id="1.10.3730.20">
    <property type="match status" value="1"/>
</dbReference>
<protein>
    <submittedName>
        <fullName evidence="9">Multidrug efflux SMR transporter</fullName>
    </submittedName>
</protein>
<reference evidence="9 10" key="1">
    <citation type="submission" date="2018-10" db="EMBL/GenBank/DDBJ databases">
        <title>Phylogenomics of Brevibacillus.</title>
        <authorList>
            <person name="Dunlap C."/>
        </authorList>
    </citation>
    <scope>NUCLEOTIDE SEQUENCE [LARGE SCALE GENOMIC DNA]</scope>
    <source>
        <strain evidence="9 10">JCM 15085</strain>
    </source>
</reference>
<comment type="caution">
    <text evidence="9">The sequence shown here is derived from an EMBL/GenBank/DDBJ whole genome shotgun (WGS) entry which is preliminary data.</text>
</comment>
<dbReference type="RefSeq" id="WP_023555446.1">
    <property type="nucleotide sequence ID" value="NZ_JBCNED010000012.1"/>
</dbReference>
<keyword evidence="5 8" id="KW-1133">Transmembrane helix</keyword>
<dbReference type="PANTHER" id="PTHR30561">
    <property type="entry name" value="SMR FAMILY PROTON-DEPENDENT DRUG EFFLUX TRANSPORTER SUGE"/>
    <property type="match status" value="1"/>
</dbReference>
<feature type="transmembrane region" description="Helical" evidence="8">
    <location>
        <begin position="32"/>
        <end position="50"/>
    </location>
</feature>
<organism evidence="9 10">
    <name type="scientific">Brevibacillus panacihumi</name>
    <dbReference type="NCBI Taxonomy" id="497735"/>
    <lineage>
        <taxon>Bacteria</taxon>
        <taxon>Bacillati</taxon>
        <taxon>Bacillota</taxon>
        <taxon>Bacilli</taxon>
        <taxon>Bacillales</taxon>
        <taxon>Paenibacillaceae</taxon>
        <taxon>Brevibacillus</taxon>
    </lineage>
</organism>
<dbReference type="Pfam" id="PF00893">
    <property type="entry name" value="Multi_Drug_Res"/>
    <property type="match status" value="1"/>
</dbReference>
<evidence type="ECO:0000256" key="7">
    <source>
        <dbReference type="RuleBase" id="RU003942"/>
    </source>
</evidence>
<evidence type="ECO:0000256" key="1">
    <source>
        <dbReference type="ARBA" id="ARBA00004651"/>
    </source>
</evidence>
<evidence type="ECO:0000256" key="5">
    <source>
        <dbReference type="ARBA" id="ARBA00022989"/>
    </source>
</evidence>
<evidence type="ECO:0000256" key="3">
    <source>
        <dbReference type="ARBA" id="ARBA00022475"/>
    </source>
</evidence>
<name>A0A3M8CIP0_9BACL</name>
<dbReference type="SUPFAM" id="SSF103481">
    <property type="entry name" value="Multidrug resistance efflux transporter EmrE"/>
    <property type="match status" value="1"/>
</dbReference>
<dbReference type="GO" id="GO:0022857">
    <property type="term" value="F:transmembrane transporter activity"/>
    <property type="evidence" value="ECO:0007669"/>
    <property type="project" value="InterPro"/>
</dbReference>
<dbReference type="InterPro" id="IPR000390">
    <property type="entry name" value="Small_drug/metabolite_transptr"/>
</dbReference>
<evidence type="ECO:0000313" key="10">
    <source>
        <dbReference type="Proteomes" id="UP000281915"/>
    </source>
</evidence>
<keyword evidence="4 7" id="KW-0812">Transmembrane</keyword>
<keyword evidence="6 8" id="KW-0472">Membrane</keyword>
<evidence type="ECO:0000256" key="4">
    <source>
        <dbReference type="ARBA" id="ARBA00022692"/>
    </source>
</evidence>
<keyword evidence="3" id="KW-1003">Cell membrane</keyword>
<evidence type="ECO:0000256" key="2">
    <source>
        <dbReference type="ARBA" id="ARBA00022448"/>
    </source>
</evidence>
<sequence length="104" mass="11162">MAWILLILAGLEEVVAVVAMKHIDGLKRKTPLVVMTLGLAFSIYCLTQAMREIPASVAYAVWTGIGSVGITTLGYVWFKEKLSKGQVASLAILVLSVVALRVTS</sequence>
<dbReference type="InterPro" id="IPR045324">
    <property type="entry name" value="Small_multidrug_res"/>
</dbReference>
<dbReference type="GO" id="GO:0005886">
    <property type="term" value="C:plasma membrane"/>
    <property type="evidence" value="ECO:0007669"/>
    <property type="project" value="UniProtKB-SubCell"/>
</dbReference>
<dbReference type="EMBL" id="RHHT01000048">
    <property type="protein sequence ID" value="RNB74735.1"/>
    <property type="molecule type" value="Genomic_DNA"/>
</dbReference>
<evidence type="ECO:0000313" key="9">
    <source>
        <dbReference type="EMBL" id="RNB74735.1"/>
    </source>
</evidence>
<gene>
    <name evidence="9" type="ORF">EDM58_19675</name>
</gene>
<dbReference type="InterPro" id="IPR037185">
    <property type="entry name" value="EmrE-like"/>
</dbReference>
<dbReference type="AlphaFoldDB" id="A0A3M8CIP0"/>
<comment type="subcellular location">
    <subcellularLocation>
        <location evidence="1 7">Cell membrane</location>
        <topology evidence="1 7">Multi-pass membrane protein</topology>
    </subcellularLocation>
</comment>
<feature type="transmembrane region" description="Helical" evidence="8">
    <location>
        <begin position="57"/>
        <end position="78"/>
    </location>
</feature>
<proteinExistence type="inferred from homology"/>
<evidence type="ECO:0000256" key="8">
    <source>
        <dbReference type="SAM" id="Phobius"/>
    </source>
</evidence>
<dbReference type="FunFam" id="1.10.3730.20:FF:000001">
    <property type="entry name" value="Quaternary ammonium compound resistance transporter SugE"/>
    <property type="match status" value="1"/>
</dbReference>
<keyword evidence="2" id="KW-0813">Transport</keyword>
<comment type="similarity">
    <text evidence="7">Belongs to the drug/metabolite transporter (DMT) superfamily. Small multidrug resistance (SMR) (TC 2.A.7.1) family.</text>
</comment>
<evidence type="ECO:0000256" key="6">
    <source>
        <dbReference type="ARBA" id="ARBA00023136"/>
    </source>
</evidence>
<dbReference type="Proteomes" id="UP000281915">
    <property type="component" value="Unassembled WGS sequence"/>
</dbReference>
<accession>A0A3M8CIP0</accession>
<dbReference type="PANTHER" id="PTHR30561:SF0">
    <property type="entry name" value="GUANIDINIUM EXPORTER"/>
    <property type="match status" value="1"/>
</dbReference>